<dbReference type="RefSeq" id="WP_229370598.1">
    <property type="nucleotide sequence ID" value="NZ_JAKIKU010000013.1"/>
</dbReference>
<dbReference type="PROSITE" id="PS51819">
    <property type="entry name" value="VOC"/>
    <property type="match status" value="1"/>
</dbReference>
<dbReference type="CDD" id="cd06587">
    <property type="entry name" value="VOC"/>
    <property type="match status" value="1"/>
</dbReference>
<keyword evidence="3" id="KW-1185">Reference proteome</keyword>
<evidence type="ECO:0000313" key="2">
    <source>
        <dbReference type="EMBL" id="MCL1047302.1"/>
    </source>
</evidence>
<protein>
    <submittedName>
        <fullName evidence="2">VOC family protein</fullName>
    </submittedName>
</protein>
<dbReference type="Pfam" id="PF00903">
    <property type="entry name" value="Glyoxalase"/>
    <property type="match status" value="1"/>
</dbReference>
<proteinExistence type="predicted"/>
<reference evidence="2 3" key="1">
    <citation type="submission" date="2022-01" db="EMBL/GenBank/DDBJ databases">
        <title>Whole genome-based taxonomy of the Shewanellaceae.</title>
        <authorList>
            <person name="Martin-Rodriguez A.J."/>
        </authorList>
    </citation>
    <scope>NUCLEOTIDE SEQUENCE [LARGE SCALE GENOMIC DNA]</scope>
    <source>
        <strain evidence="2 3">DSM 24955</strain>
    </source>
</reference>
<feature type="domain" description="VOC" evidence="1">
    <location>
        <begin position="6"/>
        <end position="128"/>
    </location>
</feature>
<accession>A0ABT0KTY8</accession>
<gene>
    <name evidence="2" type="ORF">L2737_18545</name>
</gene>
<organism evidence="2 3">
    <name type="scientific">Shewanella electrodiphila</name>
    <dbReference type="NCBI Taxonomy" id="934143"/>
    <lineage>
        <taxon>Bacteria</taxon>
        <taxon>Pseudomonadati</taxon>
        <taxon>Pseudomonadota</taxon>
        <taxon>Gammaproteobacteria</taxon>
        <taxon>Alteromonadales</taxon>
        <taxon>Shewanellaceae</taxon>
        <taxon>Shewanella</taxon>
    </lineage>
</organism>
<dbReference type="InterPro" id="IPR037523">
    <property type="entry name" value="VOC_core"/>
</dbReference>
<dbReference type="EMBL" id="JAKIKU010000013">
    <property type="protein sequence ID" value="MCL1047302.1"/>
    <property type="molecule type" value="Genomic_DNA"/>
</dbReference>
<sequence length="134" mass="14851">MEQITRINHYGLRVKDFEVSKAFYAQLGFNYIAGPIGPEPVAIIEHPSGVNINFILNAADTDTNVLMDIPTKHTGYTHVALEVTSAAAVITRLAELNIPLSGEPMKHVTGTSFFIRDPDRNVVEFIEYKGLDIH</sequence>
<dbReference type="InterPro" id="IPR029068">
    <property type="entry name" value="Glyas_Bleomycin-R_OHBP_Dase"/>
</dbReference>
<dbReference type="Gene3D" id="3.10.180.10">
    <property type="entry name" value="2,3-Dihydroxybiphenyl 1,2-Dioxygenase, domain 1"/>
    <property type="match status" value="1"/>
</dbReference>
<dbReference type="InterPro" id="IPR004360">
    <property type="entry name" value="Glyas_Fos-R_dOase_dom"/>
</dbReference>
<comment type="caution">
    <text evidence="2">The sequence shown here is derived from an EMBL/GenBank/DDBJ whole genome shotgun (WGS) entry which is preliminary data.</text>
</comment>
<evidence type="ECO:0000313" key="3">
    <source>
        <dbReference type="Proteomes" id="UP001202134"/>
    </source>
</evidence>
<dbReference type="Proteomes" id="UP001202134">
    <property type="component" value="Unassembled WGS sequence"/>
</dbReference>
<dbReference type="SUPFAM" id="SSF54593">
    <property type="entry name" value="Glyoxalase/Bleomycin resistance protein/Dihydroxybiphenyl dioxygenase"/>
    <property type="match status" value="1"/>
</dbReference>
<evidence type="ECO:0000259" key="1">
    <source>
        <dbReference type="PROSITE" id="PS51819"/>
    </source>
</evidence>
<name>A0ABT0KTY8_9GAMM</name>